<dbReference type="AlphaFoldDB" id="W4RI96"/>
<dbReference type="Proteomes" id="UP000018949">
    <property type="component" value="Unassembled WGS sequence"/>
</dbReference>
<dbReference type="EMBL" id="BAUW01000002">
    <property type="protein sequence ID" value="GAE43628.1"/>
    <property type="molecule type" value="Genomic_DNA"/>
</dbReference>
<proteinExistence type="predicted"/>
<dbReference type="RefSeq" id="WP_052019529.1">
    <property type="nucleotide sequence ID" value="NZ_BAUW01000002.1"/>
</dbReference>
<reference evidence="1 2" key="1">
    <citation type="submission" date="2013-12" db="EMBL/GenBank/DDBJ databases">
        <title>NBRP : Genome information of microbial organism related human and environment.</title>
        <authorList>
            <person name="Hattori M."/>
            <person name="Oshima K."/>
            <person name="Inaba H."/>
            <person name="Suda W."/>
            <person name="Sakamoto M."/>
            <person name="Iino T."/>
            <person name="Kitahara M."/>
            <person name="Oshida Y."/>
            <person name="Iida T."/>
            <person name="Kudo T."/>
            <person name="Itoh T."/>
            <person name="Ahmed I."/>
            <person name="Ohkuma M."/>
        </authorList>
    </citation>
    <scope>NUCLEOTIDE SEQUENCE [LARGE SCALE GENOMIC DNA]</scope>
    <source>
        <strain evidence="1 2">JCM 21738</strain>
    </source>
</reference>
<name>W4RI96_9BACI</name>
<organism evidence="1 2">
    <name type="scientific">Mesobacillus boroniphilus JCM 21738</name>
    <dbReference type="NCBI Taxonomy" id="1294265"/>
    <lineage>
        <taxon>Bacteria</taxon>
        <taxon>Bacillati</taxon>
        <taxon>Bacillota</taxon>
        <taxon>Bacilli</taxon>
        <taxon>Bacillales</taxon>
        <taxon>Bacillaceae</taxon>
        <taxon>Mesobacillus</taxon>
    </lineage>
</organism>
<keyword evidence="2" id="KW-1185">Reference proteome</keyword>
<protein>
    <submittedName>
        <fullName evidence="1">Uncharacterized protein</fullName>
    </submittedName>
</protein>
<comment type="caution">
    <text evidence="1">The sequence shown here is derived from an EMBL/GenBank/DDBJ whole genome shotgun (WGS) entry which is preliminary data.</text>
</comment>
<evidence type="ECO:0000313" key="2">
    <source>
        <dbReference type="Proteomes" id="UP000018949"/>
    </source>
</evidence>
<dbReference type="Gene3D" id="3.30.750.140">
    <property type="match status" value="1"/>
</dbReference>
<accession>W4RI96</accession>
<dbReference type="eggNOG" id="ENOG502Z7RX">
    <property type="taxonomic scope" value="Bacteria"/>
</dbReference>
<gene>
    <name evidence="1" type="ORF">JCM21738_279</name>
</gene>
<evidence type="ECO:0000313" key="1">
    <source>
        <dbReference type="EMBL" id="GAE43628.1"/>
    </source>
</evidence>
<dbReference type="InterPro" id="IPR038610">
    <property type="entry name" value="FliK-like_C_sf"/>
</dbReference>
<sequence length="112" mass="12998">MQWSGKKTEDGKIDADFCRVLFYLKLEHLDDVIVDMQVQNRIMSVQIFNENPTLRKMAEEMTPLLKLKLAEIDYHLSSVHFHVPGQSQTGRNQRSLAELYGQKEYSGVDIKI</sequence>